<feature type="transmembrane region" description="Helical" evidence="1">
    <location>
        <begin position="129"/>
        <end position="150"/>
    </location>
</feature>
<dbReference type="InterPro" id="IPR038770">
    <property type="entry name" value="Na+/solute_symporter_sf"/>
</dbReference>
<dbReference type="Proteomes" id="UP001221217">
    <property type="component" value="Unassembled WGS sequence"/>
</dbReference>
<organism evidence="2 3">
    <name type="scientific">Candidatus Thalassospirochaeta sargassi</name>
    <dbReference type="NCBI Taxonomy" id="3119039"/>
    <lineage>
        <taxon>Bacteria</taxon>
        <taxon>Pseudomonadati</taxon>
        <taxon>Spirochaetota</taxon>
        <taxon>Spirochaetia</taxon>
        <taxon>Spirochaetales</taxon>
        <taxon>Spirochaetaceae</taxon>
        <taxon>Candidatus Thalassospirochaeta</taxon>
    </lineage>
</organism>
<feature type="transmembrane region" description="Helical" evidence="1">
    <location>
        <begin position="7"/>
        <end position="29"/>
    </location>
</feature>
<dbReference type="EMBL" id="JAQQAL010000049">
    <property type="protein sequence ID" value="MDC7228464.1"/>
    <property type="molecule type" value="Genomic_DNA"/>
</dbReference>
<feature type="transmembrane region" description="Helical" evidence="1">
    <location>
        <begin position="96"/>
        <end position="117"/>
    </location>
</feature>
<reference evidence="2 3" key="1">
    <citation type="submission" date="2022-12" db="EMBL/GenBank/DDBJ databases">
        <title>Metagenome assembled genome from gulf of manar.</title>
        <authorList>
            <person name="Kohli P."/>
            <person name="Pk S."/>
            <person name="Venkata Ramana C."/>
            <person name="Sasikala C."/>
        </authorList>
    </citation>
    <scope>NUCLEOTIDE SEQUENCE [LARGE SCALE GENOMIC DNA]</scope>
    <source>
        <strain evidence="2">JB008</strain>
    </source>
</reference>
<dbReference type="AlphaFoldDB" id="A0AAJ1IFP8"/>
<name>A0AAJ1IFP8_9SPIO</name>
<keyword evidence="1" id="KW-0472">Membrane</keyword>
<comment type="caution">
    <text evidence="2">The sequence shown here is derived from an EMBL/GenBank/DDBJ whole genome shotgun (WGS) entry which is preliminary data.</text>
</comment>
<dbReference type="Pfam" id="PF13593">
    <property type="entry name" value="SBF_like"/>
    <property type="match status" value="1"/>
</dbReference>
<dbReference type="Gene3D" id="1.20.1530.20">
    <property type="match status" value="1"/>
</dbReference>
<feature type="transmembrane region" description="Helical" evidence="1">
    <location>
        <begin position="199"/>
        <end position="215"/>
    </location>
</feature>
<evidence type="ECO:0000313" key="2">
    <source>
        <dbReference type="EMBL" id="MDC7228464.1"/>
    </source>
</evidence>
<evidence type="ECO:0000256" key="1">
    <source>
        <dbReference type="SAM" id="Phobius"/>
    </source>
</evidence>
<protein>
    <submittedName>
        <fullName evidence="2">Bile acid:sodium symporter</fullName>
    </submittedName>
</protein>
<feature type="transmembrane region" description="Helical" evidence="1">
    <location>
        <begin position="35"/>
        <end position="54"/>
    </location>
</feature>
<evidence type="ECO:0000313" key="3">
    <source>
        <dbReference type="Proteomes" id="UP001221217"/>
    </source>
</evidence>
<feature type="transmembrane region" description="Helical" evidence="1">
    <location>
        <begin position="235"/>
        <end position="258"/>
    </location>
</feature>
<feature type="transmembrane region" description="Helical" evidence="1">
    <location>
        <begin position="66"/>
        <end position="84"/>
    </location>
</feature>
<dbReference type="InterPro" id="IPR016833">
    <property type="entry name" value="Put_Na-Bile_cotransptr"/>
</dbReference>
<accession>A0AAJ1IFP8</accession>
<keyword evidence="1" id="KW-0812">Transmembrane</keyword>
<dbReference type="PIRSF" id="PIRSF026166">
    <property type="entry name" value="UCP026166"/>
    <property type="match status" value="1"/>
</dbReference>
<gene>
    <name evidence="2" type="ORF">PQJ61_17010</name>
</gene>
<feature type="transmembrane region" description="Helical" evidence="1">
    <location>
        <begin position="170"/>
        <end position="187"/>
    </location>
</feature>
<sequence>MNFLKNNWFIIGIFAALAAGFLFSDAGVFLNTGSYFSTSLVVLLFIITGLKLPVNSIKYGLKDVRVHIYIQLFIFIFVPLYFFLTSMLFESSFSPQIIVGIYALAVLPCTISSCIVFTQSAGGNVVATMFNAALANIAGVFVSPLLLSLLLRTSAEVMPAAELLATFRKLALIMLLPIGAGQVLRRWISGFVDSRKRELGVVSNIFILLILYFAFSASAAKPSFVQNLKSMALPYVYLALSFIVLNAIATGGAVLLRFRREDRITVTFTAPKKTLAMGVPLLTTYFASDAELLGAALLPLIFYHPWQLLVSGIIQERVRKRSMELEVEN</sequence>
<proteinExistence type="predicted"/>
<dbReference type="PANTHER" id="PTHR18640:SF5">
    <property type="entry name" value="SODIUM_BILE ACID COTRANSPORTER 7"/>
    <property type="match status" value="1"/>
</dbReference>
<dbReference type="GO" id="GO:0005886">
    <property type="term" value="C:plasma membrane"/>
    <property type="evidence" value="ECO:0007669"/>
    <property type="project" value="TreeGrafter"/>
</dbReference>
<keyword evidence="1" id="KW-1133">Transmembrane helix</keyword>
<dbReference type="PANTHER" id="PTHR18640">
    <property type="entry name" value="SOLUTE CARRIER FAMILY 10 MEMBER 7"/>
    <property type="match status" value="1"/>
</dbReference>